<protein>
    <submittedName>
        <fullName evidence="1">DUF1353 domain-containing protein</fullName>
    </submittedName>
</protein>
<accession>A0AAU7E5K8</accession>
<dbReference type="EMBL" id="CP155620">
    <property type="protein sequence ID" value="XBJ28486.1"/>
    <property type="molecule type" value="Genomic_DNA"/>
</dbReference>
<dbReference type="RefSeq" id="WP_348518116.1">
    <property type="nucleotide sequence ID" value="NZ_CP155620.1"/>
</dbReference>
<organism evidence="1">
    <name type="scientific">Campylobacter sp. CCS1377</name>
    <dbReference type="NCBI Taxonomy" id="3158229"/>
    <lineage>
        <taxon>Bacteria</taxon>
        <taxon>Pseudomonadati</taxon>
        <taxon>Campylobacterota</taxon>
        <taxon>Epsilonproteobacteria</taxon>
        <taxon>Campylobacterales</taxon>
        <taxon>Campylobacteraceae</taxon>
        <taxon>Campylobacter</taxon>
    </lineage>
</organism>
<proteinExistence type="predicted"/>
<name>A0AAU7E5K8_9BACT</name>
<gene>
    <name evidence="1" type="ORF">AAH949_05110</name>
</gene>
<dbReference type="InterPro" id="IPR010767">
    <property type="entry name" value="Phage_CGC-2007_Cje0229"/>
</dbReference>
<dbReference type="Pfam" id="PF07087">
    <property type="entry name" value="DUF1353"/>
    <property type="match status" value="1"/>
</dbReference>
<dbReference type="AlphaFoldDB" id="A0AAU7E5K8"/>
<reference evidence="1" key="1">
    <citation type="submission" date="2024-05" db="EMBL/GenBank/DDBJ databases">
        <title>Campylobacter coli isolated from environmental waters in Slovenia.</title>
        <authorList>
            <person name="Zautner A.E."/>
            <person name="Bunk B."/>
            <person name="Riedel T."/>
            <person name="Sproeer C."/>
        </authorList>
    </citation>
    <scope>NUCLEOTIDE SEQUENCE</scope>
    <source>
        <strain evidence="1">CCS1377</strain>
    </source>
</reference>
<evidence type="ECO:0000313" key="1">
    <source>
        <dbReference type="EMBL" id="XBJ28486.1"/>
    </source>
</evidence>
<sequence>MELKRVIVKPLDKDRFELMQDYEFSLPSLSAKIEKGFKSNGANIPRLFWSIYPPNKPEYLSAVVIHDFLCEKAKTREGYKLADLALKEAMQALNCNGFKVFIFYHSCNIYHSIKCFLKGVFK</sequence>